<name>A0A2T5G655_9BACL</name>
<dbReference type="InterPro" id="IPR008824">
    <property type="entry name" value="RuvB-like_N"/>
</dbReference>
<dbReference type="CDD" id="cd00009">
    <property type="entry name" value="AAA"/>
    <property type="match status" value="1"/>
</dbReference>
<dbReference type="GO" id="GO:0000731">
    <property type="term" value="P:DNA synthesis involved in DNA repair"/>
    <property type="evidence" value="ECO:0007669"/>
    <property type="project" value="TreeGrafter"/>
</dbReference>
<dbReference type="InterPro" id="IPR008921">
    <property type="entry name" value="DNA_pol3_clamp-load_cplx_C"/>
</dbReference>
<dbReference type="SUPFAM" id="SSF52540">
    <property type="entry name" value="P-loop containing nucleoside triphosphate hydrolases"/>
    <property type="match status" value="1"/>
</dbReference>
<evidence type="ECO:0000259" key="4">
    <source>
        <dbReference type="SMART" id="SM00382"/>
    </source>
</evidence>
<dbReference type="GO" id="GO:0006261">
    <property type="term" value="P:DNA-templated DNA replication"/>
    <property type="evidence" value="ECO:0007669"/>
    <property type="project" value="TreeGrafter"/>
</dbReference>
<dbReference type="Gene3D" id="1.10.3710.10">
    <property type="entry name" value="DNA polymerase III clamp loader subunits, C-terminal domain"/>
    <property type="match status" value="1"/>
</dbReference>
<dbReference type="Gene3D" id="1.10.8.60">
    <property type="match status" value="1"/>
</dbReference>
<organism evidence="5 6">
    <name type="scientific">Brockia lithotrophica</name>
    <dbReference type="NCBI Taxonomy" id="933949"/>
    <lineage>
        <taxon>Bacteria</taxon>
        <taxon>Bacillati</taxon>
        <taxon>Bacillota</taxon>
        <taxon>Bacilli</taxon>
        <taxon>Bacillales</taxon>
        <taxon>Bacillales Family X. Incertae Sedis</taxon>
        <taxon>Brockia</taxon>
    </lineage>
</organism>
<dbReference type="GO" id="GO:0008047">
    <property type="term" value="F:enzyme activator activity"/>
    <property type="evidence" value="ECO:0007669"/>
    <property type="project" value="TreeGrafter"/>
</dbReference>
<dbReference type="GO" id="GO:0003677">
    <property type="term" value="F:DNA binding"/>
    <property type="evidence" value="ECO:0007669"/>
    <property type="project" value="InterPro"/>
</dbReference>
<comment type="caution">
    <text evidence="5">The sequence shown here is derived from an EMBL/GenBank/DDBJ whole genome shotgun (WGS) entry which is preliminary data.</text>
</comment>
<dbReference type="Gene3D" id="1.20.272.10">
    <property type="match status" value="1"/>
</dbReference>
<gene>
    <name evidence="5" type="ORF">BLITH_1293</name>
</gene>
<dbReference type="FunFam" id="1.20.272.10:FF:000001">
    <property type="entry name" value="Putative AAA family ATPase"/>
    <property type="match status" value="1"/>
</dbReference>
<keyword evidence="2" id="KW-0547">Nucleotide-binding</keyword>
<evidence type="ECO:0000256" key="2">
    <source>
        <dbReference type="ARBA" id="ARBA00022741"/>
    </source>
</evidence>
<dbReference type="InterPro" id="IPR051314">
    <property type="entry name" value="AAA_ATPase_RarA/MGS1/WRNIP1"/>
</dbReference>
<comment type="similarity">
    <text evidence="1">Belongs to the AAA ATPase family. RarA/MGS1/WRNIP1 subfamily.</text>
</comment>
<keyword evidence="3" id="KW-0067">ATP-binding</keyword>
<dbReference type="Pfam" id="PF16193">
    <property type="entry name" value="AAA_assoc_2"/>
    <property type="match status" value="1"/>
</dbReference>
<dbReference type="InterPro" id="IPR032423">
    <property type="entry name" value="AAA_assoc_2"/>
</dbReference>
<dbReference type="GO" id="GO:0006310">
    <property type="term" value="P:DNA recombination"/>
    <property type="evidence" value="ECO:0007669"/>
    <property type="project" value="InterPro"/>
</dbReference>
<dbReference type="SUPFAM" id="SSF48019">
    <property type="entry name" value="post-AAA+ oligomerization domain-like"/>
    <property type="match status" value="1"/>
</dbReference>
<evidence type="ECO:0000313" key="6">
    <source>
        <dbReference type="Proteomes" id="UP000244016"/>
    </source>
</evidence>
<protein>
    <submittedName>
        <fullName evidence="5">ATPase, AAA family</fullName>
    </submittedName>
</protein>
<dbReference type="PANTHER" id="PTHR13779">
    <property type="entry name" value="WERNER HELICASE-INTERACTING PROTEIN 1 FAMILY MEMBER"/>
    <property type="match status" value="1"/>
</dbReference>
<dbReference type="Pfam" id="PF12002">
    <property type="entry name" value="MgsA_C"/>
    <property type="match status" value="1"/>
</dbReference>
<dbReference type="CDD" id="cd18139">
    <property type="entry name" value="HLD_clamp_RarA"/>
    <property type="match status" value="1"/>
</dbReference>
<dbReference type="PANTHER" id="PTHR13779:SF7">
    <property type="entry name" value="ATPASE WRNIP1"/>
    <property type="match status" value="1"/>
</dbReference>
<proteinExistence type="inferred from homology"/>
<dbReference type="Gene3D" id="3.40.50.300">
    <property type="entry name" value="P-loop containing nucleotide triphosphate hydrolases"/>
    <property type="match status" value="1"/>
</dbReference>
<dbReference type="InterPro" id="IPR021886">
    <property type="entry name" value="MgsA_C"/>
</dbReference>
<dbReference type="GO" id="GO:0009378">
    <property type="term" value="F:four-way junction helicase activity"/>
    <property type="evidence" value="ECO:0007669"/>
    <property type="project" value="InterPro"/>
</dbReference>
<dbReference type="GO" id="GO:0017116">
    <property type="term" value="F:single-stranded DNA helicase activity"/>
    <property type="evidence" value="ECO:0007669"/>
    <property type="project" value="TreeGrafter"/>
</dbReference>
<evidence type="ECO:0000313" key="5">
    <source>
        <dbReference type="EMBL" id="PTQ51655.1"/>
    </source>
</evidence>
<reference evidence="5 6" key="1">
    <citation type="submission" date="2017-08" db="EMBL/GenBank/DDBJ databases">
        <title>Burning lignite coal seam in the remote Altai Mountains harbors a hydrogen-driven thermophilic microbial community.</title>
        <authorList>
            <person name="Kadnikov V.V."/>
            <person name="Mardanov A.V."/>
            <person name="Ivasenko D."/>
            <person name="Beletsky A.V."/>
            <person name="Karnachuk O.V."/>
            <person name="Ravin N.V."/>
        </authorList>
    </citation>
    <scope>NUCLEOTIDE SEQUENCE [LARGE SCALE GENOMIC DNA]</scope>
    <source>
        <strain evidence="5">AL31</strain>
    </source>
</reference>
<dbReference type="InterPro" id="IPR027417">
    <property type="entry name" value="P-loop_NTPase"/>
</dbReference>
<evidence type="ECO:0000256" key="3">
    <source>
        <dbReference type="ARBA" id="ARBA00022840"/>
    </source>
</evidence>
<evidence type="ECO:0000256" key="1">
    <source>
        <dbReference type="ARBA" id="ARBA00008959"/>
    </source>
</evidence>
<dbReference type="EMBL" id="PEBW01000004">
    <property type="protein sequence ID" value="PTQ51655.1"/>
    <property type="molecule type" value="Genomic_DNA"/>
</dbReference>
<dbReference type="InterPro" id="IPR003593">
    <property type="entry name" value="AAA+_ATPase"/>
</dbReference>
<dbReference type="Pfam" id="PF05496">
    <property type="entry name" value="RuvB_N"/>
    <property type="match status" value="1"/>
</dbReference>
<dbReference type="Proteomes" id="UP000244016">
    <property type="component" value="Unassembled WGS sequence"/>
</dbReference>
<dbReference type="FunFam" id="3.40.50.300:FF:000345">
    <property type="entry name" value="AAA family ATPase"/>
    <property type="match status" value="1"/>
</dbReference>
<accession>A0A2T5G655</accession>
<sequence length="440" mass="48434">MDLFDFREPDSDRVPLAERLRPQTLDEIVGQEHILAPGKLLRRAIEADRLTSLILYGPPGTGKTTLARVIAAKTKARFIPLSGVTAGVTDLRREIDSAREELRLYGRRTVLFVDEVHRWNRAQQDVLLPFLEDGSLILIGATTENPFFALRGALLSRSLIFELRPLSEEALRKLAERALRDPRGLGNLELSVDADALAHLVRTSGGDARRFLNALELAALTARVGEDGTVRITLADAEESVQRSAVRYDAAGDAHYDVTSAFIKSIRGSDPDAALYWLARMLDAGEDPLFIARRLVIAASEDVGNADPYALPLAVAAYEAVERIGMPEGRIPLAQATTYLALAPKSNSSYRAIGAYLAWIREHGAAEVPPHLRDAHYAGAKRLGRGEGYLYPHDYPEHFVVQEYLPRGVPRLFQPGGLGWEGRAAKLHARRWGNSETKGG</sequence>
<dbReference type="SMART" id="SM00382">
    <property type="entry name" value="AAA"/>
    <property type="match status" value="1"/>
</dbReference>
<feature type="domain" description="AAA+ ATPase" evidence="4">
    <location>
        <begin position="49"/>
        <end position="166"/>
    </location>
</feature>
<dbReference type="GO" id="GO:0005524">
    <property type="term" value="F:ATP binding"/>
    <property type="evidence" value="ECO:0007669"/>
    <property type="project" value="UniProtKB-KW"/>
</dbReference>
<dbReference type="AlphaFoldDB" id="A0A2T5G655"/>